<evidence type="ECO:0000259" key="9">
    <source>
        <dbReference type="PROSITE" id="PS50165"/>
    </source>
</evidence>
<dbReference type="HAMAP" id="MF_00203">
    <property type="entry name" value="UvrC"/>
    <property type="match status" value="1"/>
</dbReference>
<evidence type="ECO:0000313" key="10">
    <source>
        <dbReference type="EMBL" id="KYG78095.1"/>
    </source>
</evidence>
<dbReference type="SUPFAM" id="SSF82771">
    <property type="entry name" value="GIY-YIG endonuclease"/>
    <property type="match status" value="1"/>
</dbReference>
<comment type="caution">
    <text evidence="10">The sequence shown here is derived from an EMBL/GenBank/DDBJ whole genome shotgun (WGS) entry which is preliminary data.</text>
</comment>
<dbReference type="GO" id="GO:0009381">
    <property type="term" value="F:excinuclease ABC activity"/>
    <property type="evidence" value="ECO:0007669"/>
    <property type="project" value="UniProtKB-UniRule"/>
</dbReference>
<dbReference type="Pfam" id="PF01541">
    <property type="entry name" value="GIY-YIG"/>
    <property type="match status" value="1"/>
</dbReference>
<dbReference type="Pfam" id="PF08459">
    <property type="entry name" value="UvrC_RNaseH_dom"/>
    <property type="match status" value="1"/>
</dbReference>
<evidence type="ECO:0000256" key="2">
    <source>
        <dbReference type="ARBA" id="ARBA00022763"/>
    </source>
</evidence>
<accession>A0A150XHC1</accession>
<dbReference type="InterPro" id="IPR000305">
    <property type="entry name" value="GIY-YIG_endonuc"/>
</dbReference>
<comment type="subcellular location">
    <subcellularLocation>
        <location evidence="7">Cytoplasm</location>
    </subcellularLocation>
</comment>
<dbReference type="Gene3D" id="1.10.150.20">
    <property type="entry name" value="5' to 3' exonuclease, C-terminal subdomain"/>
    <property type="match status" value="1"/>
</dbReference>
<dbReference type="InterPro" id="IPR010994">
    <property type="entry name" value="RuvA_2-like"/>
</dbReference>
<dbReference type="CDD" id="cd10434">
    <property type="entry name" value="GIY-YIG_UvrC_Cho"/>
    <property type="match status" value="1"/>
</dbReference>
<dbReference type="FunFam" id="3.40.1440.10:FF:000001">
    <property type="entry name" value="UvrABC system protein C"/>
    <property type="match status" value="1"/>
</dbReference>
<keyword evidence="5 7" id="KW-0234">DNA repair</keyword>
<dbReference type="NCBIfam" id="TIGR00194">
    <property type="entry name" value="uvrC"/>
    <property type="match status" value="1"/>
</dbReference>
<dbReference type="GO" id="GO:0005737">
    <property type="term" value="C:cytoplasm"/>
    <property type="evidence" value="ECO:0007669"/>
    <property type="project" value="UniProtKB-SubCell"/>
</dbReference>
<dbReference type="SUPFAM" id="SSF47781">
    <property type="entry name" value="RuvA domain 2-like"/>
    <property type="match status" value="1"/>
</dbReference>
<evidence type="ECO:0000259" key="8">
    <source>
        <dbReference type="PROSITE" id="PS50164"/>
    </source>
</evidence>
<evidence type="ECO:0000256" key="6">
    <source>
        <dbReference type="ARBA" id="ARBA00023236"/>
    </source>
</evidence>
<dbReference type="Pfam" id="PF22920">
    <property type="entry name" value="UvrC_RNaseH"/>
    <property type="match status" value="1"/>
</dbReference>
<dbReference type="Gene3D" id="3.30.420.340">
    <property type="entry name" value="UvrC, RNAse H endonuclease domain"/>
    <property type="match status" value="1"/>
</dbReference>
<keyword evidence="6 7" id="KW-0742">SOS response</keyword>
<feature type="domain" description="UvrC family homology region profile" evidence="9">
    <location>
        <begin position="264"/>
        <end position="477"/>
    </location>
</feature>
<dbReference type="PANTHER" id="PTHR30562">
    <property type="entry name" value="UVRC/OXIDOREDUCTASE"/>
    <property type="match status" value="1"/>
</dbReference>
<evidence type="ECO:0000256" key="3">
    <source>
        <dbReference type="ARBA" id="ARBA00022769"/>
    </source>
</evidence>
<keyword evidence="2 7" id="KW-0227">DNA damage</keyword>
<organism evidence="10 11">
    <name type="scientific">Roseivirga spongicola</name>
    <dbReference type="NCBI Taxonomy" id="333140"/>
    <lineage>
        <taxon>Bacteria</taxon>
        <taxon>Pseudomonadati</taxon>
        <taxon>Bacteroidota</taxon>
        <taxon>Cytophagia</taxon>
        <taxon>Cytophagales</taxon>
        <taxon>Roseivirgaceae</taxon>
        <taxon>Roseivirga</taxon>
    </lineage>
</organism>
<dbReference type="GO" id="GO:0003677">
    <property type="term" value="F:DNA binding"/>
    <property type="evidence" value="ECO:0007669"/>
    <property type="project" value="UniProtKB-UniRule"/>
</dbReference>
<dbReference type="SMART" id="SM00465">
    <property type="entry name" value="GIYc"/>
    <property type="match status" value="1"/>
</dbReference>
<keyword evidence="3 7" id="KW-0228">DNA excision</keyword>
<sequence>MEVTRFDPKDVLNLPDNPGVYRFFNEEDVLIYVGKAKSLKKRVSSYFNKQSGVNRKTRRLVSEIKAIEVTLVNNEFDALLLENNLIKQNQPRYNILLKDDKTYPYICVSNERFPRIYSTRKFIPSNGTYFGPFASVKAMNNILRLINSLFTLRTCRFDLSEENISKGKFKVCLEYHIGNCKGPCEALQIEADYLDDVNQAIHILKGNLSIPKQFFKEQMTSAAQKLEFEKAQQYKDKLESVDRFQSKSIVVSPNIADMDVFTIVSDEKWAFVNYLRIKNGTINLSQTSEIKKRLNESDEEILSLMIIDLKDKFQSTAKEVLTNRELALNTENFKLLLPQRGDKKKLIDLSLKNALFAKKEKYTSLENVKDKGNRVLKQLQADLSLKELPVHIECFDNSNIQGTNPVASMVCFKMGRPSKKDYRHYKIKTVVGADDFGSMKEVVGRRYKRLLDENEPLPKLIVIDGGKGQLNAACEALKELNIYGEIPIIGIAKRLEELYFPEDSFPIHIDKKSESLRLIQKLRDEAHRFAITFHRDLRSKNSFNFELEEVKGLGKATVDKLLQKYRTMSKIEQAPHEEIESLIGKSKAAIVTNYIKQKKEAK</sequence>
<keyword evidence="4 7" id="KW-0267">Excision nuclease</keyword>
<dbReference type="InterPro" id="IPR047296">
    <property type="entry name" value="GIY-YIG_UvrC_Cho"/>
</dbReference>
<feature type="domain" description="GIY-YIG" evidence="8">
    <location>
        <begin position="16"/>
        <end position="95"/>
    </location>
</feature>
<dbReference type="InterPro" id="IPR035901">
    <property type="entry name" value="GIY-YIG_endonuc_sf"/>
</dbReference>
<proteinExistence type="inferred from homology"/>
<dbReference type="STRING" id="333140.AWW68_04820"/>
<dbReference type="PANTHER" id="PTHR30562:SF1">
    <property type="entry name" value="UVRABC SYSTEM PROTEIN C"/>
    <property type="match status" value="1"/>
</dbReference>
<comment type="subunit">
    <text evidence="7">Interacts with UvrB in an incision complex.</text>
</comment>
<dbReference type="OrthoDB" id="9804933at2"/>
<dbReference type="InterPro" id="IPR050066">
    <property type="entry name" value="UvrABC_protein_C"/>
</dbReference>
<comment type="function">
    <text evidence="7">The UvrABC repair system catalyzes the recognition and processing of DNA lesions. UvrC both incises the 5' and 3' sides of the lesion. The N-terminal half is responsible for the 3' incision and the C-terminal half is responsible for the 5' incision.</text>
</comment>
<dbReference type="RefSeq" id="WP_068217168.1">
    <property type="nucleotide sequence ID" value="NZ_LRPC01000001.1"/>
</dbReference>
<dbReference type="SUPFAM" id="SSF46600">
    <property type="entry name" value="C-terminal UvrC-binding domain of UvrB"/>
    <property type="match status" value="1"/>
</dbReference>
<dbReference type="Proteomes" id="UP000075606">
    <property type="component" value="Unassembled WGS sequence"/>
</dbReference>
<gene>
    <name evidence="7" type="primary">uvrC</name>
    <name evidence="10" type="ORF">AWW68_04820</name>
</gene>
<reference evidence="10 11" key="1">
    <citation type="submission" date="2016-01" db="EMBL/GenBank/DDBJ databases">
        <title>Genome sequencing of Roseivirga spongicola UST030701-084.</title>
        <authorList>
            <person name="Selvaratnam C."/>
            <person name="Thevarajoo S."/>
            <person name="Goh K.M."/>
            <person name="Ee R."/>
            <person name="Chan K.-G."/>
            <person name="Chong C.S."/>
        </authorList>
    </citation>
    <scope>NUCLEOTIDE SEQUENCE [LARGE SCALE GENOMIC DNA]</scope>
    <source>
        <strain evidence="10 11">UST030701-084</strain>
    </source>
</reference>
<dbReference type="GO" id="GO:0006289">
    <property type="term" value="P:nucleotide-excision repair"/>
    <property type="evidence" value="ECO:0007669"/>
    <property type="project" value="UniProtKB-UniRule"/>
</dbReference>
<dbReference type="InterPro" id="IPR004791">
    <property type="entry name" value="UvrC"/>
</dbReference>
<dbReference type="Gene3D" id="3.40.1440.10">
    <property type="entry name" value="GIY-YIG endonuclease"/>
    <property type="match status" value="1"/>
</dbReference>
<dbReference type="InterPro" id="IPR001162">
    <property type="entry name" value="UvrC_RNase_H_dom"/>
</dbReference>
<evidence type="ECO:0000256" key="7">
    <source>
        <dbReference type="HAMAP-Rule" id="MF_00203"/>
    </source>
</evidence>
<dbReference type="EMBL" id="LRPC01000001">
    <property type="protein sequence ID" value="KYG78095.1"/>
    <property type="molecule type" value="Genomic_DNA"/>
</dbReference>
<dbReference type="InterPro" id="IPR036876">
    <property type="entry name" value="UVR_dom_sf"/>
</dbReference>
<evidence type="ECO:0000256" key="5">
    <source>
        <dbReference type="ARBA" id="ARBA00023204"/>
    </source>
</evidence>
<dbReference type="InterPro" id="IPR038476">
    <property type="entry name" value="UvrC_RNase_H_dom_sf"/>
</dbReference>
<keyword evidence="11" id="KW-1185">Reference proteome</keyword>
<evidence type="ECO:0000256" key="4">
    <source>
        <dbReference type="ARBA" id="ARBA00022881"/>
    </source>
</evidence>
<dbReference type="PROSITE" id="PS50165">
    <property type="entry name" value="UVRC"/>
    <property type="match status" value="1"/>
</dbReference>
<dbReference type="PROSITE" id="PS50164">
    <property type="entry name" value="GIY_YIG"/>
    <property type="match status" value="1"/>
</dbReference>
<evidence type="ECO:0000313" key="11">
    <source>
        <dbReference type="Proteomes" id="UP000075606"/>
    </source>
</evidence>
<evidence type="ECO:0000256" key="1">
    <source>
        <dbReference type="ARBA" id="ARBA00022490"/>
    </source>
</evidence>
<dbReference type="AlphaFoldDB" id="A0A150XHC1"/>
<comment type="similarity">
    <text evidence="7">Belongs to the UvrC family.</text>
</comment>
<name>A0A150XHC1_9BACT</name>
<keyword evidence="1 7" id="KW-0963">Cytoplasm</keyword>
<dbReference type="GO" id="GO:0009380">
    <property type="term" value="C:excinuclease repair complex"/>
    <property type="evidence" value="ECO:0007669"/>
    <property type="project" value="InterPro"/>
</dbReference>
<protein>
    <recommendedName>
        <fullName evidence="7">UvrABC system protein C</fullName>
        <shortName evidence="7">Protein UvrC</shortName>
    </recommendedName>
    <alternativeName>
        <fullName evidence="7">Excinuclease ABC subunit C</fullName>
    </alternativeName>
</protein>
<dbReference type="GO" id="GO:0009432">
    <property type="term" value="P:SOS response"/>
    <property type="evidence" value="ECO:0007669"/>
    <property type="project" value="UniProtKB-UniRule"/>
</dbReference>